<keyword evidence="2 7" id="KW-0813">Transport</keyword>
<evidence type="ECO:0000259" key="9">
    <source>
        <dbReference type="PROSITE" id="PS50928"/>
    </source>
</evidence>
<dbReference type="Proteomes" id="UP000298468">
    <property type="component" value="Unassembled WGS sequence"/>
</dbReference>
<protein>
    <submittedName>
        <fullName evidence="10">Carbohydrate ABC transporter permease</fullName>
    </submittedName>
</protein>
<evidence type="ECO:0000313" key="10">
    <source>
        <dbReference type="EMBL" id="TFD90624.1"/>
    </source>
</evidence>
<evidence type="ECO:0000256" key="4">
    <source>
        <dbReference type="ARBA" id="ARBA00022692"/>
    </source>
</evidence>
<feature type="transmembrane region" description="Helical" evidence="7">
    <location>
        <begin position="225"/>
        <end position="247"/>
    </location>
</feature>
<feature type="region of interest" description="Disordered" evidence="8">
    <location>
        <begin position="1"/>
        <end position="35"/>
    </location>
</feature>
<dbReference type="RefSeq" id="WP_134640724.1">
    <property type="nucleotide sequence ID" value="NZ_SOHM01000022.1"/>
</dbReference>
<feature type="transmembrane region" description="Helical" evidence="7">
    <location>
        <begin position="110"/>
        <end position="129"/>
    </location>
</feature>
<dbReference type="InterPro" id="IPR035906">
    <property type="entry name" value="MetI-like_sf"/>
</dbReference>
<accession>A0A4R9BTB9</accession>
<feature type="domain" description="ABC transmembrane type-1" evidence="9">
    <location>
        <begin position="106"/>
        <end position="302"/>
    </location>
</feature>
<dbReference type="Pfam" id="PF00528">
    <property type="entry name" value="BPD_transp_1"/>
    <property type="match status" value="1"/>
</dbReference>
<dbReference type="Gene3D" id="1.10.3720.10">
    <property type="entry name" value="MetI-like"/>
    <property type="match status" value="1"/>
</dbReference>
<feature type="transmembrane region" description="Helical" evidence="7">
    <location>
        <begin position="44"/>
        <end position="62"/>
    </location>
</feature>
<dbReference type="AlphaFoldDB" id="A0A4R9BTB9"/>
<comment type="subcellular location">
    <subcellularLocation>
        <location evidence="1 7">Cell membrane</location>
        <topology evidence="1 7">Multi-pass membrane protein</topology>
    </subcellularLocation>
</comment>
<keyword evidence="5 7" id="KW-1133">Transmembrane helix</keyword>
<gene>
    <name evidence="10" type="ORF">E3T61_10025</name>
</gene>
<evidence type="ECO:0000256" key="1">
    <source>
        <dbReference type="ARBA" id="ARBA00004651"/>
    </source>
</evidence>
<dbReference type="GO" id="GO:0005886">
    <property type="term" value="C:plasma membrane"/>
    <property type="evidence" value="ECO:0007669"/>
    <property type="project" value="UniProtKB-SubCell"/>
</dbReference>
<comment type="similarity">
    <text evidence="7">Belongs to the binding-protein-dependent transport system permease family.</text>
</comment>
<keyword evidence="4 7" id="KW-0812">Transmembrane</keyword>
<dbReference type="PANTHER" id="PTHR43744:SF12">
    <property type="entry name" value="ABC TRANSPORTER PERMEASE PROTEIN MG189-RELATED"/>
    <property type="match status" value="1"/>
</dbReference>
<evidence type="ECO:0000256" key="7">
    <source>
        <dbReference type="RuleBase" id="RU363032"/>
    </source>
</evidence>
<feature type="transmembrane region" description="Helical" evidence="7">
    <location>
        <begin position="280"/>
        <end position="302"/>
    </location>
</feature>
<comment type="caution">
    <text evidence="10">The sequence shown here is derived from an EMBL/GenBank/DDBJ whole genome shotgun (WGS) entry which is preliminary data.</text>
</comment>
<keyword evidence="3" id="KW-1003">Cell membrane</keyword>
<evidence type="ECO:0000256" key="6">
    <source>
        <dbReference type="ARBA" id="ARBA00023136"/>
    </source>
</evidence>
<evidence type="ECO:0000256" key="3">
    <source>
        <dbReference type="ARBA" id="ARBA00022475"/>
    </source>
</evidence>
<dbReference type="CDD" id="cd06261">
    <property type="entry name" value="TM_PBP2"/>
    <property type="match status" value="1"/>
</dbReference>
<reference evidence="10 11" key="1">
    <citation type="submission" date="2019-03" db="EMBL/GenBank/DDBJ databases">
        <title>Genomics of glacier-inhabiting Cryobacterium strains.</title>
        <authorList>
            <person name="Liu Q."/>
            <person name="Xin Y.-H."/>
        </authorList>
    </citation>
    <scope>NUCLEOTIDE SEQUENCE [LARGE SCALE GENOMIC DNA]</scope>
    <source>
        <strain evidence="10 11">Sr59</strain>
    </source>
</reference>
<sequence>MAILTPGATAPADVTDTDTGSRSRGSARRGNAGRDGGRKIGSHVLLIILVIYFITPLWWLTVAATKDTAGLFTGSGGPLWFDSEFNLFNNIAGLFEHQGGIYWRWLGNSFFYALSGGVGATILAVLAGYGFAKYRFRGRNAFFSVLLGAVMVPMTALVIPTFVLLSNMGLVNTIWAVILPSLLSPFGVYLMRVYTQDAVPDELLDAARVDGAGELRTFFQVSLPLLRPAIVTVLLLSVVGTWNNFFLPLAVLSDPNLLPVTVGLNNWQALSNAGAGGEQVWNLIVTGAFVSVLPLIIAFLSLQKYWQGGLSLGALK</sequence>
<dbReference type="GO" id="GO:0055085">
    <property type="term" value="P:transmembrane transport"/>
    <property type="evidence" value="ECO:0007669"/>
    <property type="project" value="InterPro"/>
</dbReference>
<evidence type="ECO:0000256" key="5">
    <source>
        <dbReference type="ARBA" id="ARBA00022989"/>
    </source>
</evidence>
<feature type="compositionally biased region" description="Low complexity" evidence="8">
    <location>
        <begin position="1"/>
        <end position="30"/>
    </location>
</feature>
<dbReference type="PANTHER" id="PTHR43744">
    <property type="entry name" value="ABC TRANSPORTER PERMEASE PROTEIN MG189-RELATED-RELATED"/>
    <property type="match status" value="1"/>
</dbReference>
<dbReference type="OrthoDB" id="2063054at2"/>
<feature type="transmembrane region" description="Helical" evidence="7">
    <location>
        <begin position="141"/>
        <end position="163"/>
    </location>
</feature>
<organism evidence="10 11">
    <name type="scientific">Cryobacterium lactosi</name>
    <dbReference type="NCBI Taxonomy" id="1259202"/>
    <lineage>
        <taxon>Bacteria</taxon>
        <taxon>Bacillati</taxon>
        <taxon>Actinomycetota</taxon>
        <taxon>Actinomycetes</taxon>
        <taxon>Micrococcales</taxon>
        <taxon>Microbacteriaceae</taxon>
        <taxon>Cryobacterium</taxon>
    </lineage>
</organism>
<dbReference type="EMBL" id="SOHM01000022">
    <property type="protein sequence ID" value="TFD90624.1"/>
    <property type="molecule type" value="Genomic_DNA"/>
</dbReference>
<evidence type="ECO:0000313" key="11">
    <source>
        <dbReference type="Proteomes" id="UP000298468"/>
    </source>
</evidence>
<dbReference type="PROSITE" id="PS50928">
    <property type="entry name" value="ABC_TM1"/>
    <property type="match status" value="1"/>
</dbReference>
<keyword evidence="6 7" id="KW-0472">Membrane</keyword>
<evidence type="ECO:0000256" key="2">
    <source>
        <dbReference type="ARBA" id="ARBA00022448"/>
    </source>
</evidence>
<proteinExistence type="inferred from homology"/>
<name>A0A4R9BTB9_9MICO</name>
<dbReference type="SUPFAM" id="SSF161098">
    <property type="entry name" value="MetI-like"/>
    <property type="match status" value="1"/>
</dbReference>
<dbReference type="InterPro" id="IPR000515">
    <property type="entry name" value="MetI-like"/>
</dbReference>
<feature type="transmembrane region" description="Helical" evidence="7">
    <location>
        <begin position="169"/>
        <end position="190"/>
    </location>
</feature>
<evidence type="ECO:0000256" key="8">
    <source>
        <dbReference type="SAM" id="MobiDB-lite"/>
    </source>
</evidence>
<keyword evidence="11" id="KW-1185">Reference proteome</keyword>